<keyword evidence="2" id="KW-0472">Membrane</keyword>
<keyword evidence="2" id="KW-1133">Transmembrane helix</keyword>
<feature type="transmembrane region" description="Helical" evidence="2">
    <location>
        <begin position="420"/>
        <end position="439"/>
    </location>
</feature>
<dbReference type="Proteomes" id="UP000635565">
    <property type="component" value="Unassembled WGS sequence"/>
</dbReference>
<comment type="caution">
    <text evidence="3">The sequence shown here is derived from an EMBL/GenBank/DDBJ whole genome shotgun (WGS) entry which is preliminary data.</text>
</comment>
<protein>
    <recommendedName>
        <fullName evidence="5">Alpha-(1-&gt;6)-mannopyranosyltransferase A</fullName>
    </recommendedName>
</protein>
<dbReference type="RefSeq" id="WP_201364381.1">
    <property type="nucleotide sequence ID" value="NZ_BNJJ01000014.1"/>
</dbReference>
<feature type="transmembrane region" description="Helical" evidence="2">
    <location>
        <begin position="341"/>
        <end position="368"/>
    </location>
</feature>
<gene>
    <name evidence="3" type="ORF">KSZ_47730</name>
</gene>
<feature type="transmembrane region" description="Helical" evidence="2">
    <location>
        <begin position="308"/>
        <end position="335"/>
    </location>
</feature>
<feature type="transmembrane region" description="Helical" evidence="2">
    <location>
        <begin position="484"/>
        <end position="501"/>
    </location>
</feature>
<feature type="transmembrane region" description="Helical" evidence="2">
    <location>
        <begin position="236"/>
        <end position="257"/>
    </location>
</feature>
<evidence type="ECO:0000256" key="1">
    <source>
        <dbReference type="SAM" id="MobiDB-lite"/>
    </source>
</evidence>
<dbReference type="EMBL" id="BNJJ01000014">
    <property type="protein sequence ID" value="GHO86767.1"/>
    <property type="molecule type" value="Genomic_DNA"/>
</dbReference>
<sequence>MSAIDTYAIYPVRGGALRKQLRVRRSTLFMLIVLGVGLEIGYLVLYPWLAGRGAQADPLRRAWEGFLPMLATLYQRLDWFSYVSTFSWPAFFYGYLFPLLILLGLLLFGLWLAVAVGNRAGRIILQNASFYLRPIFGTVFFLSVMLGITMVIAPIHLHELTRTMLQSGLYGKMVETYHLNPYIAHTTVLSHDLLQLLIEQLPKNLSEVPSTTGPVWMDISILIALLGHADPARIILGWRVLALVAHLLNVGLLWSLTSEQKPLQRISATLFYAWNPLVLLLGIAFVHPEMLMITFMLLSLLSFQRRTILLGWVFALLASLISLSGLILLPLLFLYAIRRAWLSGCALLFLSVLGILGITALVLFLAYVPYWQDWGVTGILVGIRDVFWQRNAINSLDAAVLGMPVHLPANMRSWFLAQNWSEAALLIMCLYVFIAIWFTDTFEALLQWSGGLLLLWIFLQPIYWPWYLMLPLTVISITTSRREILIMFLLLIGALISYYFWQWSHVWEGQALVTIGVPCLIWGWALFFYATWQMTHGDWRDGGQLIDEDSRPQKLQRPPWFSRPNWRSRPLRTHR</sequence>
<feature type="region of interest" description="Disordered" evidence="1">
    <location>
        <begin position="550"/>
        <end position="575"/>
    </location>
</feature>
<feature type="transmembrane region" description="Helical" evidence="2">
    <location>
        <begin position="513"/>
        <end position="532"/>
    </location>
</feature>
<name>A0ABQ3VLJ7_9CHLR</name>
<evidence type="ECO:0000313" key="3">
    <source>
        <dbReference type="EMBL" id="GHO86767.1"/>
    </source>
</evidence>
<reference evidence="3 4" key="1">
    <citation type="journal article" date="2021" name="Int. J. Syst. Evol. Microbiol.">
        <title>Reticulibacter mediterranei gen. nov., sp. nov., within the new family Reticulibacteraceae fam. nov., and Ktedonospora formicarum gen. nov., sp. nov., Ktedonobacter robiniae sp. nov., Dictyobacter formicarum sp. nov. and Dictyobacter arantiisoli sp. nov., belonging to the class Ktedonobacteria.</title>
        <authorList>
            <person name="Yabe S."/>
            <person name="Zheng Y."/>
            <person name="Wang C.M."/>
            <person name="Sakai Y."/>
            <person name="Abe K."/>
            <person name="Yokota A."/>
            <person name="Donadio S."/>
            <person name="Cavaletti L."/>
            <person name="Monciardini P."/>
        </authorList>
    </citation>
    <scope>NUCLEOTIDE SEQUENCE [LARGE SCALE GENOMIC DNA]</scope>
    <source>
        <strain evidence="3 4">SOSP1-9</strain>
    </source>
</reference>
<evidence type="ECO:0008006" key="5">
    <source>
        <dbReference type="Google" id="ProtNLM"/>
    </source>
</evidence>
<keyword evidence="2" id="KW-0812">Transmembrane</keyword>
<proteinExistence type="predicted"/>
<accession>A0ABQ3VLJ7</accession>
<keyword evidence="4" id="KW-1185">Reference proteome</keyword>
<feature type="transmembrane region" description="Helical" evidence="2">
    <location>
        <begin position="277"/>
        <end position="301"/>
    </location>
</feature>
<feature type="transmembrane region" description="Helical" evidence="2">
    <location>
        <begin position="445"/>
        <end position="464"/>
    </location>
</feature>
<feature type="transmembrane region" description="Helical" evidence="2">
    <location>
        <begin position="135"/>
        <end position="157"/>
    </location>
</feature>
<feature type="transmembrane region" description="Helical" evidence="2">
    <location>
        <begin position="90"/>
        <end position="114"/>
    </location>
</feature>
<dbReference type="Pfam" id="PF26314">
    <property type="entry name" value="MptA_B_family"/>
    <property type="match status" value="1"/>
</dbReference>
<organism evidence="3 4">
    <name type="scientific">Dictyobacter formicarum</name>
    <dbReference type="NCBI Taxonomy" id="2778368"/>
    <lineage>
        <taxon>Bacteria</taxon>
        <taxon>Bacillati</taxon>
        <taxon>Chloroflexota</taxon>
        <taxon>Ktedonobacteria</taxon>
        <taxon>Ktedonobacterales</taxon>
        <taxon>Dictyobacteraceae</taxon>
        <taxon>Dictyobacter</taxon>
    </lineage>
</organism>
<evidence type="ECO:0000256" key="2">
    <source>
        <dbReference type="SAM" id="Phobius"/>
    </source>
</evidence>
<evidence type="ECO:0000313" key="4">
    <source>
        <dbReference type="Proteomes" id="UP000635565"/>
    </source>
</evidence>
<feature type="transmembrane region" description="Helical" evidence="2">
    <location>
        <begin position="28"/>
        <end position="49"/>
    </location>
</feature>